<feature type="region of interest" description="Disordered" evidence="1">
    <location>
        <begin position="1"/>
        <end position="53"/>
    </location>
</feature>
<gene>
    <name evidence="2" type="ORF">Slati_0921700</name>
</gene>
<accession>A0AAW2XQK7</accession>
<organism evidence="2">
    <name type="scientific">Sesamum latifolium</name>
    <dbReference type="NCBI Taxonomy" id="2727402"/>
    <lineage>
        <taxon>Eukaryota</taxon>
        <taxon>Viridiplantae</taxon>
        <taxon>Streptophyta</taxon>
        <taxon>Embryophyta</taxon>
        <taxon>Tracheophyta</taxon>
        <taxon>Spermatophyta</taxon>
        <taxon>Magnoliopsida</taxon>
        <taxon>eudicotyledons</taxon>
        <taxon>Gunneridae</taxon>
        <taxon>Pentapetalae</taxon>
        <taxon>asterids</taxon>
        <taxon>lamiids</taxon>
        <taxon>Lamiales</taxon>
        <taxon>Pedaliaceae</taxon>
        <taxon>Sesamum</taxon>
    </lineage>
</organism>
<dbReference type="AlphaFoldDB" id="A0AAW2XQK7"/>
<reference evidence="2" key="2">
    <citation type="journal article" date="2024" name="Plant">
        <title>Genomic evolution and insights into agronomic trait innovations of Sesamum species.</title>
        <authorList>
            <person name="Miao H."/>
            <person name="Wang L."/>
            <person name="Qu L."/>
            <person name="Liu H."/>
            <person name="Sun Y."/>
            <person name="Le M."/>
            <person name="Wang Q."/>
            <person name="Wei S."/>
            <person name="Zheng Y."/>
            <person name="Lin W."/>
            <person name="Duan Y."/>
            <person name="Cao H."/>
            <person name="Xiong S."/>
            <person name="Wang X."/>
            <person name="Wei L."/>
            <person name="Li C."/>
            <person name="Ma Q."/>
            <person name="Ju M."/>
            <person name="Zhao R."/>
            <person name="Li G."/>
            <person name="Mu C."/>
            <person name="Tian Q."/>
            <person name="Mei H."/>
            <person name="Zhang T."/>
            <person name="Gao T."/>
            <person name="Zhang H."/>
        </authorList>
    </citation>
    <scope>NUCLEOTIDE SEQUENCE</scope>
    <source>
        <strain evidence="2">KEN1</strain>
    </source>
</reference>
<comment type="caution">
    <text evidence="2">The sequence shown here is derived from an EMBL/GenBank/DDBJ whole genome shotgun (WGS) entry which is preliminary data.</text>
</comment>
<dbReference type="EMBL" id="JACGWN010000003">
    <property type="protein sequence ID" value="KAL0455825.1"/>
    <property type="molecule type" value="Genomic_DNA"/>
</dbReference>
<sequence length="53" mass="5535">MNTRSRARNGNGGVGDLDGNSEHAPKEKSNNHSAAGGKNVVGDLESRKSKSEL</sequence>
<name>A0AAW2XQK7_9LAMI</name>
<feature type="compositionally biased region" description="Basic and acidic residues" evidence="1">
    <location>
        <begin position="20"/>
        <end position="30"/>
    </location>
</feature>
<reference evidence="2" key="1">
    <citation type="submission" date="2020-06" db="EMBL/GenBank/DDBJ databases">
        <authorList>
            <person name="Li T."/>
            <person name="Hu X."/>
            <person name="Zhang T."/>
            <person name="Song X."/>
            <person name="Zhang H."/>
            <person name="Dai N."/>
            <person name="Sheng W."/>
            <person name="Hou X."/>
            <person name="Wei L."/>
        </authorList>
    </citation>
    <scope>NUCLEOTIDE SEQUENCE</scope>
    <source>
        <strain evidence="2">KEN1</strain>
        <tissue evidence="2">Leaf</tissue>
    </source>
</reference>
<protein>
    <submittedName>
        <fullName evidence="2">Uncharacterized protein</fullName>
    </submittedName>
</protein>
<proteinExistence type="predicted"/>
<evidence type="ECO:0000313" key="2">
    <source>
        <dbReference type="EMBL" id="KAL0455825.1"/>
    </source>
</evidence>
<feature type="compositionally biased region" description="Basic and acidic residues" evidence="1">
    <location>
        <begin position="44"/>
        <end position="53"/>
    </location>
</feature>
<evidence type="ECO:0000256" key="1">
    <source>
        <dbReference type="SAM" id="MobiDB-lite"/>
    </source>
</evidence>